<dbReference type="GO" id="GO:0020037">
    <property type="term" value="F:heme binding"/>
    <property type="evidence" value="ECO:0007669"/>
    <property type="project" value="TreeGrafter"/>
</dbReference>
<evidence type="ECO:0000313" key="3">
    <source>
        <dbReference type="Ensembl" id="ENSCSAVP00000018941.1"/>
    </source>
</evidence>
<evidence type="ECO:0000256" key="2">
    <source>
        <dbReference type="SAM" id="SignalP"/>
    </source>
</evidence>
<dbReference type="SUPFAM" id="SSF55136">
    <property type="entry name" value="Probable bacterial effector-binding domain"/>
    <property type="match status" value="1"/>
</dbReference>
<evidence type="ECO:0000313" key="4">
    <source>
        <dbReference type="Proteomes" id="UP000007875"/>
    </source>
</evidence>
<dbReference type="FunFam" id="3.20.80.10:FF:000015">
    <property type="entry name" value="Heme-binding protein soul2"/>
    <property type="match status" value="1"/>
</dbReference>
<dbReference type="PANTHER" id="PTHR11220:SF72">
    <property type="entry name" value="HEME-BINDING PROTEIN 2-LIKE ISOFORM X2"/>
    <property type="match status" value="1"/>
</dbReference>
<keyword evidence="4" id="KW-1185">Reference proteome</keyword>
<dbReference type="Proteomes" id="UP000007875">
    <property type="component" value="Unassembled WGS sequence"/>
</dbReference>
<reference evidence="4" key="1">
    <citation type="submission" date="2003-08" db="EMBL/GenBank/DDBJ databases">
        <authorList>
            <person name="Birren B."/>
            <person name="Nusbaum C."/>
            <person name="Abebe A."/>
            <person name="Abouelleil A."/>
            <person name="Adekoya E."/>
            <person name="Ait-zahra M."/>
            <person name="Allen N."/>
            <person name="Allen T."/>
            <person name="An P."/>
            <person name="Anderson M."/>
            <person name="Anderson S."/>
            <person name="Arachchi H."/>
            <person name="Armbruster J."/>
            <person name="Bachantsang P."/>
            <person name="Baldwin J."/>
            <person name="Barry A."/>
            <person name="Bayul T."/>
            <person name="Blitshsteyn B."/>
            <person name="Bloom T."/>
            <person name="Blye J."/>
            <person name="Boguslavskiy L."/>
            <person name="Borowsky M."/>
            <person name="Boukhgalter B."/>
            <person name="Brunache A."/>
            <person name="Butler J."/>
            <person name="Calixte N."/>
            <person name="Calvo S."/>
            <person name="Camarata J."/>
            <person name="Campo K."/>
            <person name="Chang J."/>
            <person name="Cheshatsang Y."/>
            <person name="Citroen M."/>
            <person name="Collymore A."/>
            <person name="Considine T."/>
            <person name="Cook A."/>
            <person name="Cooke P."/>
            <person name="Corum B."/>
            <person name="Cuomo C."/>
            <person name="David R."/>
            <person name="Dawoe T."/>
            <person name="Degray S."/>
            <person name="Dodge S."/>
            <person name="Dooley K."/>
            <person name="Dorje P."/>
            <person name="Dorjee K."/>
            <person name="Dorris L."/>
            <person name="Duffey N."/>
            <person name="Dupes A."/>
            <person name="Elkins T."/>
            <person name="Engels R."/>
            <person name="Erickson J."/>
            <person name="Farina A."/>
            <person name="Faro S."/>
            <person name="Ferreira P."/>
            <person name="Fischer H."/>
            <person name="Fitzgerald M."/>
            <person name="Foley K."/>
            <person name="Gage D."/>
            <person name="Galagan J."/>
            <person name="Gearin G."/>
            <person name="Gnerre S."/>
            <person name="Gnirke A."/>
            <person name="Goyette A."/>
            <person name="Graham J."/>
            <person name="Grandbois E."/>
            <person name="Gyaltsen K."/>
            <person name="Hafez N."/>
            <person name="Hagopian D."/>
            <person name="Hagos B."/>
            <person name="Hall J."/>
            <person name="Hatcher B."/>
            <person name="Heller A."/>
            <person name="Higgins H."/>
            <person name="Honan T."/>
            <person name="Horn A."/>
            <person name="Houde N."/>
            <person name="Hughes L."/>
            <person name="Hulme W."/>
            <person name="Husby E."/>
            <person name="Iliev I."/>
            <person name="Jaffe D."/>
            <person name="Jones C."/>
            <person name="Kamal M."/>
            <person name="Kamat A."/>
            <person name="Kamvysselis M."/>
            <person name="Karlsson E."/>
            <person name="Kells C."/>
            <person name="Kieu A."/>
            <person name="Kisner P."/>
            <person name="Kodira C."/>
            <person name="Kulbokas E."/>
            <person name="Labutti K."/>
            <person name="Lama D."/>
            <person name="Landers T."/>
            <person name="Leger J."/>
            <person name="Levine S."/>
            <person name="Lewis D."/>
            <person name="Lewis T."/>
            <person name="Lindblad-toh K."/>
            <person name="Liu X."/>
            <person name="Lokyitsang T."/>
            <person name="Lokyitsang Y."/>
            <person name="Lucien O."/>
            <person name="Lui A."/>
            <person name="Ma L.J."/>
            <person name="Mabbitt R."/>
            <person name="Macdonald J."/>
            <person name="Maclean C."/>
            <person name="Major J."/>
            <person name="Manning J."/>
            <person name="Marabella R."/>
            <person name="Maru K."/>
            <person name="Matthews C."/>
            <person name="Mauceli E."/>
            <person name="Mccarthy M."/>
            <person name="Mcdonough S."/>
            <person name="Mcghee T."/>
            <person name="Meldrim J."/>
            <person name="Meneus L."/>
            <person name="Mesirov J."/>
            <person name="Mihalev A."/>
            <person name="Mihova T."/>
            <person name="Mikkelsen T."/>
            <person name="Mlenga V."/>
            <person name="Moru K."/>
            <person name="Mozes J."/>
            <person name="Mulrain L."/>
            <person name="Munson G."/>
            <person name="Naylor J."/>
            <person name="Newes C."/>
            <person name="Nguyen C."/>
            <person name="Nguyen N."/>
            <person name="Nguyen T."/>
            <person name="Nicol R."/>
            <person name="Nielsen C."/>
            <person name="Nizzari M."/>
            <person name="Norbu C."/>
            <person name="Norbu N."/>
            <person name="O'donnell P."/>
            <person name="Okoawo O."/>
            <person name="O'leary S."/>
            <person name="Omotosho B."/>
            <person name="O'neill K."/>
            <person name="Osman S."/>
            <person name="Parker S."/>
            <person name="Perrin D."/>
            <person name="Phunkhang P."/>
            <person name="Piqani B."/>
            <person name="Purcell S."/>
            <person name="Rachupka T."/>
            <person name="Ramasamy U."/>
            <person name="Rameau R."/>
            <person name="Ray V."/>
            <person name="Raymond C."/>
            <person name="Retta R."/>
            <person name="Richardson S."/>
            <person name="Rise C."/>
            <person name="Rodriguez J."/>
            <person name="Rogers J."/>
            <person name="Rogov P."/>
            <person name="Rutman M."/>
            <person name="Schupbach R."/>
            <person name="Seaman C."/>
            <person name="Settipalli S."/>
            <person name="Sharpe T."/>
            <person name="Sheridan J."/>
            <person name="Sherpa N."/>
            <person name="Shi J."/>
            <person name="Smirnov S."/>
            <person name="Smith C."/>
            <person name="Sougnez C."/>
            <person name="Spencer B."/>
            <person name="Stalker J."/>
            <person name="Stange-thomann N."/>
            <person name="Stavropoulos S."/>
            <person name="Stetson K."/>
            <person name="Stone C."/>
            <person name="Stone S."/>
            <person name="Stubbs M."/>
            <person name="Talamas J."/>
            <person name="Tchuinga P."/>
            <person name="Tenzing P."/>
            <person name="Tesfaye S."/>
            <person name="Theodore J."/>
            <person name="Thoulutsang Y."/>
            <person name="Topham K."/>
            <person name="Towey S."/>
            <person name="Tsamla T."/>
            <person name="Tsomo N."/>
            <person name="Vallee D."/>
            <person name="Vassiliev H."/>
            <person name="Venkataraman V."/>
            <person name="Vinson J."/>
            <person name="Vo A."/>
            <person name="Wade C."/>
            <person name="Wang S."/>
            <person name="Wangchuk T."/>
            <person name="Wangdi T."/>
            <person name="Whittaker C."/>
            <person name="Wilkinson J."/>
            <person name="Wu Y."/>
            <person name="Wyman D."/>
            <person name="Yadav S."/>
            <person name="Yang S."/>
            <person name="Yang X."/>
            <person name="Yeager S."/>
            <person name="Yee E."/>
            <person name="Young G."/>
            <person name="Zainoun J."/>
            <person name="Zembeck L."/>
            <person name="Zimmer A."/>
            <person name="Zody M."/>
            <person name="Lander E."/>
        </authorList>
    </citation>
    <scope>NUCLEOTIDE SEQUENCE [LARGE SCALE GENOMIC DNA]</scope>
</reference>
<feature type="chain" id="PRO_5003578630" evidence="2">
    <location>
        <begin position="20"/>
        <end position="208"/>
    </location>
</feature>
<comment type="similarity">
    <text evidence="1">Belongs to the HEBP family.</text>
</comment>
<dbReference type="Gene3D" id="3.20.80.10">
    <property type="entry name" value="Regulatory factor, effector binding domain"/>
    <property type="match status" value="1"/>
</dbReference>
<feature type="signal peptide" evidence="2">
    <location>
        <begin position="1"/>
        <end position="19"/>
    </location>
</feature>
<keyword evidence="2" id="KW-0732">Signal</keyword>
<name>H2ZMX5_CIOSA</name>
<organism evidence="3 4">
    <name type="scientific">Ciona savignyi</name>
    <name type="common">Pacific transparent sea squirt</name>
    <dbReference type="NCBI Taxonomy" id="51511"/>
    <lineage>
        <taxon>Eukaryota</taxon>
        <taxon>Metazoa</taxon>
        <taxon>Chordata</taxon>
        <taxon>Tunicata</taxon>
        <taxon>Ascidiacea</taxon>
        <taxon>Phlebobranchia</taxon>
        <taxon>Cionidae</taxon>
        <taxon>Ciona</taxon>
    </lineage>
</organism>
<dbReference type="InParanoid" id="H2ZMX5"/>
<dbReference type="Pfam" id="PF04832">
    <property type="entry name" value="SOUL"/>
    <property type="match status" value="1"/>
</dbReference>
<dbReference type="GeneTree" id="ENSGT00940000163377"/>
<dbReference type="Ensembl" id="ENSCSAVT00000019148.1">
    <property type="protein sequence ID" value="ENSCSAVP00000018941.1"/>
    <property type="gene ID" value="ENSCSAVG00000011124.1"/>
</dbReference>
<dbReference type="eggNOG" id="ENOG502RZHG">
    <property type="taxonomic scope" value="Eukaryota"/>
</dbReference>
<dbReference type="InterPro" id="IPR011256">
    <property type="entry name" value="Reg_factor_effector_dom_sf"/>
</dbReference>
<evidence type="ECO:0000256" key="1">
    <source>
        <dbReference type="ARBA" id="ARBA00009817"/>
    </source>
</evidence>
<accession>H2ZMX5</accession>
<sequence>MQLLSFLIILCVFASSAIGAYPESTVGYEQPVYNLTANQPKDGSYEVRKYATSKWARTNVTAWSWEEASATGFKRLFAYISGDNNGQIKMDMTVPVVVGFYANPCVFCQDHFTVWFYIPEIYQASPPIPTDPSVSIIVMESWVEYTRIFSGFAVGDRPYKETNHLSKDMKKNGMAADIDESTMYLGSYDPPFKMFHRHNEVSMIKAKK</sequence>
<proteinExistence type="inferred from homology"/>
<dbReference type="STRING" id="51511.ENSCSAVP00000018941"/>
<protein>
    <submittedName>
        <fullName evidence="3">Uncharacterized protein</fullName>
    </submittedName>
</protein>
<dbReference type="AlphaFoldDB" id="H2ZMX5"/>
<reference evidence="3" key="2">
    <citation type="submission" date="2025-08" db="UniProtKB">
        <authorList>
            <consortium name="Ensembl"/>
        </authorList>
    </citation>
    <scope>IDENTIFICATION</scope>
</reference>
<reference evidence="3" key="3">
    <citation type="submission" date="2025-09" db="UniProtKB">
        <authorList>
            <consortium name="Ensembl"/>
        </authorList>
    </citation>
    <scope>IDENTIFICATION</scope>
</reference>
<dbReference type="InterPro" id="IPR006917">
    <property type="entry name" value="SOUL_heme-bd"/>
</dbReference>
<dbReference type="PANTHER" id="PTHR11220">
    <property type="entry name" value="HEME-BINDING PROTEIN-RELATED"/>
    <property type="match status" value="1"/>
</dbReference>